<protein>
    <submittedName>
        <fullName evidence="1">1420_t:CDS:1</fullName>
    </submittedName>
</protein>
<evidence type="ECO:0000313" key="2">
    <source>
        <dbReference type="Proteomes" id="UP000789375"/>
    </source>
</evidence>
<proteinExistence type="predicted"/>
<keyword evidence="2" id="KW-1185">Reference proteome</keyword>
<comment type="caution">
    <text evidence="1">The sequence shown here is derived from an EMBL/GenBank/DDBJ whole genome shotgun (WGS) entry which is preliminary data.</text>
</comment>
<dbReference type="Proteomes" id="UP000789375">
    <property type="component" value="Unassembled WGS sequence"/>
</dbReference>
<gene>
    <name evidence="1" type="ORF">FMOSSE_LOCUS3020</name>
</gene>
<organism evidence="1 2">
    <name type="scientific">Funneliformis mosseae</name>
    <name type="common">Endomycorrhizal fungus</name>
    <name type="synonym">Glomus mosseae</name>
    <dbReference type="NCBI Taxonomy" id="27381"/>
    <lineage>
        <taxon>Eukaryota</taxon>
        <taxon>Fungi</taxon>
        <taxon>Fungi incertae sedis</taxon>
        <taxon>Mucoromycota</taxon>
        <taxon>Glomeromycotina</taxon>
        <taxon>Glomeromycetes</taxon>
        <taxon>Glomerales</taxon>
        <taxon>Glomeraceae</taxon>
        <taxon>Funneliformis</taxon>
    </lineage>
</organism>
<dbReference type="EMBL" id="CAJVPP010000421">
    <property type="protein sequence ID" value="CAG8480944.1"/>
    <property type="molecule type" value="Genomic_DNA"/>
</dbReference>
<name>A0A9N8Z8I0_FUNMO</name>
<evidence type="ECO:0000313" key="1">
    <source>
        <dbReference type="EMBL" id="CAG8480944.1"/>
    </source>
</evidence>
<accession>A0A9N8Z8I0</accession>
<dbReference type="AlphaFoldDB" id="A0A9N8Z8I0"/>
<sequence length="51" mass="5764">MSFTQLEIDKTNSNVTQIVEVIDNATDKERRVKEASRVENMLAPTDVATRV</sequence>
<reference evidence="1" key="1">
    <citation type="submission" date="2021-06" db="EMBL/GenBank/DDBJ databases">
        <authorList>
            <person name="Kallberg Y."/>
            <person name="Tangrot J."/>
            <person name="Rosling A."/>
        </authorList>
    </citation>
    <scope>NUCLEOTIDE SEQUENCE</scope>
    <source>
        <strain evidence="1">87-6 pot B 2015</strain>
    </source>
</reference>